<gene>
    <name evidence="3" type="primary">LOC109114100</name>
</gene>
<dbReference type="STRING" id="4432.A0A1U8PYY4"/>
<dbReference type="CDD" id="cd09272">
    <property type="entry name" value="RNase_HI_RT_Ty1"/>
    <property type="match status" value="1"/>
</dbReference>
<proteinExistence type="predicted"/>
<dbReference type="SUPFAM" id="SSF56672">
    <property type="entry name" value="DNA/RNA polymerases"/>
    <property type="match status" value="1"/>
</dbReference>
<dbReference type="Pfam" id="PF07727">
    <property type="entry name" value="RVT_2"/>
    <property type="match status" value="1"/>
</dbReference>
<dbReference type="PANTHER" id="PTHR11439:SF467">
    <property type="entry name" value="INTEGRASE CATALYTIC DOMAIN-CONTAINING PROTEIN"/>
    <property type="match status" value="1"/>
</dbReference>
<evidence type="ECO:0000259" key="1">
    <source>
        <dbReference type="Pfam" id="PF07727"/>
    </source>
</evidence>
<dbReference type="InParanoid" id="A0A1U8PYY4"/>
<dbReference type="GeneID" id="109114100"/>
<protein>
    <submittedName>
        <fullName evidence="3">Uncharacterized protein LOC109114100</fullName>
    </submittedName>
</protein>
<organism evidence="2 3">
    <name type="scientific">Nelumbo nucifera</name>
    <name type="common">Sacred lotus</name>
    <dbReference type="NCBI Taxonomy" id="4432"/>
    <lineage>
        <taxon>Eukaryota</taxon>
        <taxon>Viridiplantae</taxon>
        <taxon>Streptophyta</taxon>
        <taxon>Embryophyta</taxon>
        <taxon>Tracheophyta</taxon>
        <taxon>Spermatophyta</taxon>
        <taxon>Magnoliopsida</taxon>
        <taxon>Proteales</taxon>
        <taxon>Nelumbonaceae</taxon>
        <taxon>Nelumbo</taxon>
    </lineage>
</organism>
<accession>A0A1U8PYY4</accession>
<dbReference type="OrthoDB" id="1163908at2759"/>
<evidence type="ECO:0000313" key="2">
    <source>
        <dbReference type="Proteomes" id="UP000189703"/>
    </source>
</evidence>
<dbReference type="KEGG" id="nnu:109114100"/>
<dbReference type="InterPro" id="IPR013103">
    <property type="entry name" value="RVT_2"/>
</dbReference>
<sequence>MGFTASNLDSSLFLFNKDGIIIYLLIYVDDLLTTSNDASAPSKFISQQATHFATKDLGDLSYFLGIEVTCFSFGLQLSQCKYIMDLLLRVDLDGCKPVTTPITANSQLSKLDGTPLEDPTEYRSLAPTIEHWNLVKRILRYLKGTIDFALVFHPDTCYTDNGYCDADWAGCLDDRCSVGGYAVFLGSNLISWHSHKQPTIARSSTEAEFCSFPDLIAEIVWLCSLLKELGVSLCHIPCSKSSLSCMY</sequence>
<dbReference type="InterPro" id="IPR043502">
    <property type="entry name" value="DNA/RNA_pol_sf"/>
</dbReference>
<dbReference type="OMA" id="YRAIACT"/>
<feature type="domain" description="Reverse transcriptase Ty1/copia-type" evidence="1">
    <location>
        <begin position="3"/>
        <end position="103"/>
    </location>
</feature>
<evidence type="ECO:0000313" key="3">
    <source>
        <dbReference type="RefSeq" id="XP_019051759.1"/>
    </source>
</evidence>
<keyword evidence="2" id="KW-1185">Reference proteome</keyword>
<dbReference type="Proteomes" id="UP000189703">
    <property type="component" value="Unplaced"/>
</dbReference>
<dbReference type="RefSeq" id="XP_019051759.1">
    <property type="nucleotide sequence ID" value="XM_019196214.1"/>
</dbReference>
<reference evidence="3" key="1">
    <citation type="submission" date="2025-08" db="UniProtKB">
        <authorList>
            <consortium name="RefSeq"/>
        </authorList>
    </citation>
    <scope>IDENTIFICATION</scope>
</reference>
<dbReference type="PANTHER" id="PTHR11439">
    <property type="entry name" value="GAG-POL-RELATED RETROTRANSPOSON"/>
    <property type="match status" value="1"/>
</dbReference>
<dbReference type="AlphaFoldDB" id="A0A1U8PYY4"/>
<name>A0A1U8PYY4_NELNU</name>